<evidence type="ECO:0000313" key="2">
    <source>
        <dbReference type="EMBL" id="MCV6824607.1"/>
    </source>
</evidence>
<feature type="transmembrane region" description="Helical" evidence="1">
    <location>
        <begin position="6"/>
        <end position="26"/>
    </location>
</feature>
<keyword evidence="1" id="KW-0812">Transmembrane</keyword>
<evidence type="ECO:0000313" key="3">
    <source>
        <dbReference type="Proteomes" id="UP001208041"/>
    </source>
</evidence>
<dbReference type="SUPFAM" id="SSF50630">
    <property type="entry name" value="Acid proteases"/>
    <property type="match status" value="1"/>
</dbReference>
<dbReference type="NCBIfam" id="TIGR02281">
    <property type="entry name" value="clan_AA_DTGA"/>
    <property type="match status" value="1"/>
</dbReference>
<dbReference type="Gene3D" id="2.40.70.10">
    <property type="entry name" value="Acid Proteases"/>
    <property type="match status" value="1"/>
</dbReference>
<dbReference type="InterPro" id="IPR001969">
    <property type="entry name" value="Aspartic_peptidase_AS"/>
</dbReference>
<evidence type="ECO:0000256" key="1">
    <source>
        <dbReference type="SAM" id="Phobius"/>
    </source>
</evidence>
<keyword evidence="1" id="KW-1133">Transmembrane helix</keyword>
<feature type="transmembrane region" description="Helical" evidence="1">
    <location>
        <begin position="38"/>
        <end position="55"/>
    </location>
</feature>
<keyword evidence="1" id="KW-0472">Membrane</keyword>
<dbReference type="InterPro" id="IPR034122">
    <property type="entry name" value="Retropepsin-like_bacterial"/>
</dbReference>
<keyword evidence="2" id="KW-0645">Protease</keyword>
<dbReference type="PROSITE" id="PS00141">
    <property type="entry name" value="ASP_PROTEASE"/>
    <property type="match status" value="1"/>
</dbReference>
<dbReference type="CDD" id="cd05483">
    <property type="entry name" value="retropepsin_like_bacteria"/>
    <property type="match status" value="1"/>
</dbReference>
<sequence length="191" mass="20946">MSSDDLPRLIYLIILGGAVLSWFIAGNRQSMSKTMQQAIVWLLIFVGVVAGIGLFQEIRDDHKTQISTDGETVTLTRQSDGHFYATAEVNGMPIDFLVDTGATDIVLTLQDAEKLGFAREDLHFLGSAQTANGSVKTARIRLDSVQLETHEARDIRAFVNEGALSISLLGMEYLEGFSRIEIAGNRMILSP</sequence>
<protein>
    <submittedName>
        <fullName evidence="2">TIGR02281 family clan AA aspartic protease</fullName>
        <ecNumber evidence="2">3.4.23.-</ecNumber>
    </submittedName>
</protein>
<keyword evidence="2" id="KW-0378">Hydrolase</keyword>
<dbReference type="Pfam" id="PF13975">
    <property type="entry name" value="gag-asp_proteas"/>
    <property type="match status" value="1"/>
</dbReference>
<dbReference type="EC" id="3.4.23.-" evidence="2"/>
<proteinExistence type="predicted"/>
<dbReference type="InterPro" id="IPR021109">
    <property type="entry name" value="Peptidase_aspartic_dom_sf"/>
</dbReference>
<accession>A0AAE3LQM3</accession>
<dbReference type="AlphaFoldDB" id="A0AAE3LQM3"/>
<comment type="caution">
    <text evidence="2">The sequence shown here is derived from an EMBL/GenBank/DDBJ whole genome shotgun (WGS) entry which is preliminary data.</text>
</comment>
<dbReference type="InterPro" id="IPR011969">
    <property type="entry name" value="Clan_AA_Asp_peptidase_C"/>
</dbReference>
<name>A0AAE3LQM3_9RHOB</name>
<reference evidence="2" key="1">
    <citation type="submission" date="2022-10" db="EMBL/GenBank/DDBJ databases">
        <authorList>
            <person name="Yue Y."/>
        </authorList>
    </citation>
    <scope>NUCLEOTIDE SEQUENCE</scope>
    <source>
        <strain evidence="2">Z654</strain>
    </source>
</reference>
<gene>
    <name evidence="2" type="ORF">OH136_08560</name>
</gene>
<dbReference type="EMBL" id="JAOYFC010000002">
    <property type="protein sequence ID" value="MCV6824607.1"/>
    <property type="molecule type" value="Genomic_DNA"/>
</dbReference>
<dbReference type="RefSeq" id="WP_263953466.1">
    <property type="nucleotide sequence ID" value="NZ_JAOYFC010000002.1"/>
</dbReference>
<dbReference type="Proteomes" id="UP001208041">
    <property type="component" value="Unassembled WGS sequence"/>
</dbReference>
<dbReference type="GO" id="GO:0004190">
    <property type="term" value="F:aspartic-type endopeptidase activity"/>
    <property type="evidence" value="ECO:0007669"/>
    <property type="project" value="InterPro"/>
</dbReference>
<keyword evidence="3" id="KW-1185">Reference proteome</keyword>
<organism evidence="2 3">
    <name type="scientific">Halocynthiibacter halioticoli</name>
    <dbReference type="NCBI Taxonomy" id="2986804"/>
    <lineage>
        <taxon>Bacteria</taxon>
        <taxon>Pseudomonadati</taxon>
        <taxon>Pseudomonadota</taxon>
        <taxon>Alphaproteobacteria</taxon>
        <taxon>Rhodobacterales</taxon>
        <taxon>Paracoccaceae</taxon>
        <taxon>Halocynthiibacter</taxon>
    </lineage>
</organism>
<dbReference type="GO" id="GO:0006508">
    <property type="term" value="P:proteolysis"/>
    <property type="evidence" value="ECO:0007669"/>
    <property type="project" value="UniProtKB-KW"/>
</dbReference>